<evidence type="ECO:0000259" key="2">
    <source>
        <dbReference type="PROSITE" id="PS50157"/>
    </source>
</evidence>
<feature type="domain" description="C2H2-type" evidence="2">
    <location>
        <begin position="37"/>
        <end position="60"/>
    </location>
</feature>
<dbReference type="Proteomes" id="UP000005408">
    <property type="component" value="Unassembled WGS sequence"/>
</dbReference>
<sequence length="107" mass="12534">ESLGFCDFGTIHHLRENLQALDQNDSQMEAMKNEDLYECPLCAKTYYKSGWFKKHLEKKHCWKFCSVENMDADSNPVHCFLLMSLLLRDTCNAYQMGDGERIVRNAY</sequence>
<organism evidence="3 4">
    <name type="scientific">Magallana gigas</name>
    <name type="common">Pacific oyster</name>
    <name type="synonym">Crassostrea gigas</name>
    <dbReference type="NCBI Taxonomy" id="29159"/>
    <lineage>
        <taxon>Eukaryota</taxon>
        <taxon>Metazoa</taxon>
        <taxon>Spiralia</taxon>
        <taxon>Lophotrochozoa</taxon>
        <taxon>Mollusca</taxon>
        <taxon>Bivalvia</taxon>
        <taxon>Autobranchia</taxon>
        <taxon>Pteriomorphia</taxon>
        <taxon>Ostreida</taxon>
        <taxon>Ostreoidea</taxon>
        <taxon>Ostreidae</taxon>
        <taxon>Magallana</taxon>
    </lineage>
</organism>
<proteinExistence type="predicted"/>
<protein>
    <recommendedName>
        <fullName evidence="2">C2H2-type domain-containing protein</fullName>
    </recommendedName>
</protein>
<dbReference type="InterPro" id="IPR013087">
    <property type="entry name" value="Znf_C2H2_type"/>
</dbReference>
<name>A0A8W8MN78_MAGGI</name>
<dbReference type="EnsemblMetazoa" id="G34264.4">
    <property type="protein sequence ID" value="G34264.4:cds"/>
    <property type="gene ID" value="G34264"/>
</dbReference>
<keyword evidence="4" id="KW-1185">Reference proteome</keyword>
<evidence type="ECO:0000313" key="3">
    <source>
        <dbReference type="EnsemblMetazoa" id="G34264.4:cds"/>
    </source>
</evidence>
<dbReference type="PROSITE" id="PS50157">
    <property type="entry name" value="ZINC_FINGER_C2H2_2"/>
    <property type="match status" value="1"/>
</dbReference>
<dbReference type="GO" id="GO:0008270">
    <property type="term" value="F:zinc ion binding"/>
    <property type="evidence" value="ECO:0007669"/>
    <property type="project" value="UniProtKB-KW"/>
</dbReference>
<accession>A0A8W8MN78</accession>
<reference evidence="3" key="1">
    <citation type="submission" date="2022-08" db="UniProtKB">
        <authorList>
            <consortium name="EnsemblMetazoa"/>
        </authorList>
    </citation>
    <scope>IDENTIFICATION</scope>
    <source>
        <strain evidence="3">05x7-T-G4-1.051#20</strain>
    </source>
</reference>
<keyword evidence="1" id="KW-0862">Zinc</keyword>
<dbReference type="AlphaFoldDB" id="A0A8W8MN78"/>
<evidence type="ECO:0000256" key="1">
    <source>
        <dbReference type="PROSITE-ProRule" id="PRU00042"/>
    </source>
</evidence>
<keyword evidence="1" id="KW-0479">Metal-binding</keyword>
<keyword evidence="1" id="KW-0863">Zinc-finger</keyword>
<dbReference type="PROSITE" id="PS00028">
    <property type="entry name" value="ZINC_FINGER_C2H2_1"/>
    <property type="match status" value="1"/>
</dbReference>
<evidence type="ECO:0000313" key="4">
    <source>
        <dbReference type="Proteomes" id="UP000005408"/>
    </source>
</evidence>